<evidence type="ECO:0000313" key="5">
    <source>
        <dbReference type="EMBL" id="MFD0949936.1"/>
    </source>
</evidence>
<dbReference type="PANTHER" id="PTHR47894:SF1">
    <property type="entry name" value="HTH-TYPE TRANSCRIPTIONAL REGULATOR VQSM"/>
    <property type="match status" value="1"/>
</dbReference>
<proteinExistence type="predicted"/>
<evidence type="ECO:0000256" key="1">
    <source>
        <dbReference type="ARBA" id="ARBA00023015"/>
    </source>
</evidence>
<reference evidence="6" key="1">
    <citation type="journal article" date="2019" name="Int. J. Syst. Evol. Microbiol.">
        <title>The Global Catalogue of Microorganisms (GCM) 10K type strain sequencing project: providing services to taxonomists for standard genome sequencing and annotation.</title>
        <authorList>
            <consortium name="The Broad Institute Genomics Platform"/>
            <consortium name="The Broad Institute Genome Sequencing Center for Infectious Disease"/>
            <person name="Wu L."/>
            <person name="Ma J."/>
        </authorList>
    </citation>
    <scope>NUCLEOTIDE SEQUENCE [LARGE SCALE GENOMIC DNA]</scope>
    <source>
        <strain evidence="6">CCUG 63419</strain>
    </source>
</reference>
<accession>A0ABW3HF83</accession>
<dbReference type="InterPro" id="IPR032687">
    <property type="entry name" value="AraC-type_N"/>
</dbReference>
<keyword evidence="1" id="KW-0805">Transcription regulation</keyword>
<dbReference type="Proteomes" id="UP001597044">
    <property type="component" value="Unassembled WGS sequence"/>
</dbReference>
<keyword evidence="2" id="KW-0238">DNA-binding</keyword>
<dbReference type="RefSeq" id="WP_379070125.1">
    <property type="nucleotide sequence ID" value="NZ_JBHTIT010000001.1"/>
</dbReference>
<evidence type="ECO:0000313" key="6">
    <source>
        <dbReference type="Proteomes" id="UP001597044"/>
    </source>
</evidence>
<name>A0ABW3HF83_9GAMM</name>
<evidence type="ECO:0000256" key="2">
    <source>
        <dbReference type="ARBA" id="ARBA00023125"/>
    </source>
</evidence>
<dbReference type="InterPro" id="IPR018060">
    <property type="entry name" value="HTH_AraC"/>
</dbReference>
<keyword evidence="6" id="KW-1185">Reference proteome</keyword>
<gene>
    <name evidence="5" type="ORF">ACFQ0F_05960</name>
</gene>
<keyword evidence="3" id="KW-0804">Transcription</keyword>
<dbReference type="PROSITE" id="PS01124">
    <property type="entry name" value="HTH_ARAC_FAMILY_2"/>
    <property type="match status" value="1"/>
</dbReference>
<dbReference type="SUPFAM" id="SSF46689">
    <property type="entry name" value="Homeodomain-like"/>
    <property type="match status" value="1"/>
</dbReference>
<dbReference type="Gene3D" id="1.10.10.60">
    <property type="entry name" value="Homeodomain-like"/>
    <property type="match status" value="1"/>
</dbReference>
<organism evidence="5 6">
    <name type="scientific">Paraperlucidibaca wandonensis</name>
    <dbReference type="NCBI Taxonomy" id="1268273"/>
    <lineage>
        <taxon>Bacteria</taxon>
        <taxon>Pseudomonadati</taxon>
        <taxon>Pseudomonadota</taxon>
        <taxon>Gammaproteobacteria</taxon>
        <taxon>Moraxellales</taxon>
        <taxon>Moraxellaceae</taxon>
        <taxon>Paraperlucidibaca</taxon>
    </lineage>
</organism>
<dbReference type="SMART" id="SM00342">
    <property type="entry name" value="HTH_ARAC"/>
    <property type="match status" value="1"/>
</dbReference>
<dbReference type="Pfam" id="PF12625">
    <property type="entry name" value="Arabinose_bd"/>
    <property type="match status" value="1"/>
</dbReference>
<evidence type="ECO:0000259" key="4">
    <source>
        <dbReference type="PROSITE" id="PS01124"/>
    </source>
</evidence>
<feature type="domain" description="HTH araC/xylS-type" evidence="4">
    <location>
        <begin position="246"/>
        <end position="344"/>
    </location>
</feature>
<evidence type="ECO:0000256" key="3">
    <source>
        <dbReference type="ARBA" id="ARBA00023163"/>
    </source>
</evidence>
<dbReference type="Pfam" id="PF12833">
    <property type="entry name" value="HTH_18"/>
    <property type="match status" value="1"/>
</dbReference>
<protein>
    <submittedName>
        <fullName evidence="5">AraC family transcriptional regulator</fullName>
    </submittedName>
</protein>
<sequence length="351" mass="39206">MSNALEEPTQGWISARHVQHLVASGDNTGLPIDLLLEEAGLSRKDFANVDDHVSVASLERLLEVSSHYFSDPILGLHVAQEIQPATFGLLGYIAQACPRFSDVLAAVTRYNGLLSDIGDSSISFAPGAVHLQWECLAGGPLFRRHVSEYILGAFVVLTRLLIPEQKSLFSAIHFRHEAPAQARLLLDYQTFFQCPVYFSAPRSAVVMPASILKVPLRHGDAFMKEMLERHALQQLEQRSKEHSIEEAVCQLMLAMLHDRLPDKEQIAAQLGMSSRSLHRKLQKAGTTYSELLDRVRLKVAHEHLDAGKIPLTEVAEALGFSTRQAFMRWFKGQTGETTSSYRERQQTPITE</sequence>
<dbReference type="PANTHER" id="PTHR47894">
    <property type="entry name" value="HTH-TYPE TRANSCRIPTIONAL REGULATOR GADX"/>
    <property type="match status" value="1"/>
</dbReference>
<dbReference type="EMBL" id="JBHTIT010000001">
    <property type="protein sequence ID" value="MFD0949936.1"/>
    <property type="molecule type" value="Genomic_DNA"/>
</dbReference>
<comment type="caution">
    <text evidence="5">The sequence shown here is derived from an EMBL/GenBank/DDBJ whole genome shotgun (WGS) entry which is preliminary data.</text>
</comment>
<dbReference type="InterPro" id="IPR009057">
    <property type="entry name" value="Homeodomain-like_sf"/>
</dbReference>